<evidence type="ECO:0000259" key="2">
    <source>
        <dbReference type="PROSITE" id="PS50263"/>
    </source>
</evidence>
<evidence type="ECO:0000313" key="4">
    <source>
        <dbReference type="Proteomes" id="UP000287166"/>
    </source>
</evidence>
<feature type="transmembrane region" description="Helical" evidence="1">
    <location>
        <begin position="233"/>
        <end position="255"/>
    </location>
</feature>
<accession>A0A401G6L1</accession>
<dbReference type="Gene3D" id="3.60.110.10">
    <property type="entry name" value="Carbon-nitrogen hydrolase"/>
    <property type="match status" value="1"/>
</dbReference>
<dbReference type="InParanoid" id="A0A401G6L1"/>
<keyword evidence="1" id="KW-1133">Transmembrane helix</keyword>
<proteinExistence type="predicted"/>
<dbReference type="SUPFAM" id="SSF56317">
    <property type="entry name" value="Carbon-nitrogen hydrolase"/>
    <property type="match status" value="1"/>
</dbReference>
<dbReference type="AlphaFoldDB" id="A0A401G6L1"/>
<dbReference type="Proteomes" id="UP000287166">
    <property type="component" value="Unassembled WGS sequence"/>
</dbReference>
<feature type="domain" description="CN hydrolase" evidence="2">
    <location>
        <begin position="263"/>
        <end position="521"/>
    </location>
</feature>
<feature type="transmembrane region" description="Helical" evidence="1">
    <location>
        <begin position="126"/>
        <end position="147"/>
    </location>
</feature>
<feature type="transmembrane region" description="Helical" evidence="1">
    <location>
        <begin position="167"/>
        <end position="188"/>
    </location>
</feature>
<dbReference type="RefSeq" id="XP_027608711.1">
    <property type="nucleotide sequence ID" value="XM_027752910.1"/>
</dbReference>
<keyword evidence="4" id="KW-1185">Reference proteome</keyword>
<sequence>MTSLPGYVIQHPSRVFLSTTTALGALALSPSPPLIPLILLLATLHLHLYMLIPRHKVLSHGSVQVLFLSGAAGLAHVGPSFQALSTPAISFVSLGVISFISSSFALLSIVLSYYGGRLTHSHWTQALLFPSIWASTWGIVAYSSPVGRLVTWSPVVGLGYYNWMREIFGQYGIDWVVAGWAVVIAAAVGQWLVGPAGDADVASSEPEHLISLPLEGLPGGRISKDSKSKLRHMLVLAGFLVILTLPSFFMSSLPLPVNSPGITPLGVACALPYPHRSGRRRDPLTLLDFIMESQRLQSQSNIVLWPEGAVRFDTLEQKQRAFLMAQRSMNAGRYYAISFEEYVPPQPSDDQGVAGIRRNGLVLLGSTGPPVFEYYKRKLVPIAESFSLTSSSDPPTIFNLELGPPKSWNKTTWAPGNHTRPIPLTASICLDFSSSSAFDGLPSRPALILAPARTWHIDVGYAMWQQARARAEEIGSTVLWCDGGEGGVSGIAGGGMHEIVQVGQGSWTRTIGVHWPFDQRLTFFARGGDYAALAAIWAILGAGWGIEFLKITGCHNGHRFGTWIMGQLRKLRALRSPHERDQEILIDDS</sequence>
<gene>
    <name evidence="3" type="ORF">SCP_0106800</name>
</gene>
<keyword evidence="1" id="KW-0472">Membrane</keyword>
<keyword evidence="1" id="KW-0812">Transmembrane</keyword>
<dbReference type="STRING" id="139825.A0A401G6L1"/>
<feature type="transmembrane region" description="Helical" evidence="1">
    <location>
        <begin position="88"/>
        <end position="114"/>
    </location>
</feature>
<dbReference type="InterPro" id="IPR003010">
    <property type="entry name" value="C-N_Hydrolase"/>
</dbReference>
<name>A0A401G6L1_9APHY</name>
<dbReference type="PROSITE" id="PS50263">
    <property type="entry name" value="CN_HYDROLASE"/>
    <property type="match status" value="1"/>
</dbReference>
<protein>
    <recommendedName>
        <fullName evidence="2">CN hydrolase domain-containing protein</fullName>
    </recommendedName>
</protein>
<dbReference type="InterPro" id="IPR036526">
    <property type="entry name" value="C-N_Hydrolase_sf"/>
</dbReference>
<reference evidence="3 4" key="1">
    <citation type="journal article" date="2018" name="Sci. Rep.">
        <title>Genome sequence of the cauliflower mushroom Sparassis crispa (Hanabiratake) and its association with beneficial usage.</title>
        <authorList>
            <person name="Kiyama R."/>
            <person name="Furutani Y."/>
            <person name="Kawaguchi K."/>
            <person name="Nakanishi T."/>
        </authorList>
    </citation>
    <scope>NUCLEOTIDE SEQUENCE [LARGE SCALE GENOMIC DNA]</scope>
</reference>
<feature type="transmembrane region" description="Helical" evidence="1">
    <location>
        <begin position="64"/>
        <end position="82"/>
    </location>
</feature>
<evidence type="ECO:0000313" key="3">
    <source>
        <dbReference type="EMBL" id="GBE77798.1"/>
    </source>
</evidence>
<organism evidence="3 4">
    <name type="scientific">Sparassis crispa</name>
    <dbReference type="NCBI Taxonomy" id="139825"/>
    <lineage>
        <taxon>Eukaryota</taxon>
        <taxon>Fungi</taxon>
        <taxon>Dikarya</taxon>
        <taxon>Basidiomycota</taxon>
        <taxon>Agaricomycotina</taxon>
        <taxon>Agaricomycetes</taxon>
        <taxon>Polyporales</taxon>
        <taxon>Sparassidaceae</taxon>
        <taxon>Sparassis</taxon>
    </lineage>
</organism>
<dbReference type="EMBL" id="BFAD01000001">
    <property type="protein sequence ID" value="GBE77798.1"/>
    <property type="molecule type" value="Genomic_DNA"/>
</dbReference>
<dbReference type="OrthoDB" id="2626014at2759"/>
<evidence type="ECO:0000256" key="1">
    <source>
        <dbReference type="SAM" id="Phobius"/>
    </source>
</evidence>
<dbReference type="GeneID" id="38774715"/>
<comment type="caution">
    <text evidence="3">The sequence shown here is derived from an EMBL/GenBank/DDBJ whole genome shotgun (WGS) entry which is preliminary data.</text>
</comment>